<dbReference type="InterPro" id="IPR036412">
    <property type="entry name" value="HAD-like_sf"/>
</dbReference>
<organism evidence="13 15">
    <name type="scientific">Clostridium cochlearium</name>
    <dbReference type="NCBI Taxonomy" id="1494"/>
    <lineage>
        <taxon>Bacteria</taxon>
        <taxon>Bacillati</taxon>
        <taxon>Bacillota</taxon>
        <taxon>Clostridia</taxon>
        <taxon>Eubacteriales</taxon>
        <taxon>Clostridiaceae</taxon>
        <taxon>Clostridium</taxon>
    </lineage>
</organism>
<keyword evidence="7 13" id="KW-0378">Hydrolase</keyword>
<sequence length="247" mass="29383">MIILKRVAAFFDIDGTLYREGLITEVFKKMIKYEIIHPKRWYNEVRPEYLKWDNRTGDYDDYLLKMAKIYIEAIKGLHKYQVEFIARNVVEQKGDRVYTYTRNRIKWHKEQGHLIVTVSGSPIELVKEMSLKHGFDDFRGSVYELDDNEIYTGEVRPMWDSKNKKKAIAELIEKYDIDINKSYAYGDTTGDLSMFQMMRYPICVNPTRELLSKISKDEEVREKINIIVERKDVIYKLKPDNIDILDV</sequence>
<comment type="pathway">
    <text evidence="2">Amino-acid biosynthesis; L-serine biosynthesis; L-serine from 3-phospho-D-glycerate: step 3/3.</text>
</comment>
<dbReference type="GO" id="GO:0000287">
    <property type="term" value="F:magnesium ion binding"/>
    <property type="evidence" value="ECO:0007669"/>
    <property type="project" value="TreeGrafter"/>
</dbReference>
<keyword evidence="14" id="KW-1185">Reference proteome</keyword>
<evidence type="ECO:0000256" key="3">
    <source>
        <dbReference type="ARBA" id="ARBA00009184"/>
    </source>
</evidence>
<proteinExistence type="inferred from homology"/>
<protein>
    <recommendedName>
        <fullName evidence="4">phosphoserine phosphatase</fullName>
        <ecNumber evidence="4">3.1.3.3</ecNumber>
    </recommendedName>
</protein>
<gene>
    <name evidence="13" type="ORF">NCTC13028_02568</name>
    <name evidence="12" type="ORF">SAMN05216497_101120</name>
</gene>
<dbReference type="InterPro" id="IPR023214">
    <property type="entry name" value="HAD_sf"/>
</dbReference>
<dbReference type="EMBL" id="FNGL01000001">
    <property type="protein sequence ID" value="SDK82618.1"/>
    <property type="molecule type" value="Genomic_DNA"/>
</dbReference>
<keyword evidence="6" id="KW-0479">Metal-binding</keyword>
<dbReference type="Gene3D" id="3.40.50.1000">
    <property type="entry name" value="HAD superfamily/HAD-like"/>
    <property type="match status" value="1"/>
</dbReference>
<accession>A0A239ZNJ2</accession>
<keyword evidence="9" id="KW-0718">Serine biosynthesis</keyword>
<dbReference type="GO" id="GO:0036424">
    <property type="term" value="F:L-phosphoserine phosphatase activity"/>
    <property type="evidence" value="ECO:0007669"/>
    <property type="project" value="TreeGrafter"/>
</dbReference>
<dbReference type="Proteomes" id="UP000250223">
    <property type="component" value="Unassembled WGS sequence"/>
</dbReference>
<evidence type="ECO:0000256" key="5">
    <source>
        <dbReference type="ARBA" id="ARBA00022605"/>
    </source>
</evidence>
<evidence type="ECO:0000256" key="9">
    <source>
        <dbReference type="ARBA" id="ARBA00023299"/>
    </source>
</evidence>
<evidence type="ECO:0000256" key="7">
    <source>
        <dbReference type="ARBA" id="ARBA00022801"/>
    </source>
</evidence>
<reference evidence="13 15" key="2">
    <citation type="submission" date="2018-06" db="EMBL/GenBank/DDBJ databases">
        <authorList>
            <consortium name="Pathogen Informatics"/>
            <person name="Doyle S."/>
        </authorList>
    </citation>
    <scope>NUCLEOTIDE SEQUENCE [LARGE SCALE GENOMIC DNA]</scope>
    <source>
        <strain evidence="13 15">NCTC13028</strain>
    </source>
</reference>
<evidence type="ECO:0000256" key="11">
    <source>
        <dbReference type="ARBA" id="ARBA00048523"/>
    </source>
</evidence>
<dbReference type="EMBL" id="UAWC01000027">
    <property type="protein sequence ID" value="SQB36758.1"/>
    <property type="molecule type" value="Genomic_DNA"/>
</dbReference>
<dbReference type="PANTHER" id="PTHR43344">
    <property type="entry name" value="PHOSPHOSERINE PHOSPHATASE"/>
    <property type="match status" value="1"/>
</dbReference>
<dbReference type="GO" id="GO:0006564">
    <property type="term" value="P:L-serine biosynthetic process"/>
    <property type="evidence" value="ECO:0007669"/>
    <property type="project" value="UniProtKB-KW"/>
</dbReference>
<evidence type="ECO:0000256" key="10">
    <source>
        <dbReference type="ARBA" id="ARBA00048138"/>
    </source>
</evidence>
<evidence type="ECO:0000256" key="8">
    <source>
        <dbReference type="ARBA" id="ARBA00022842"/>
    </source>
</evidence>
<evidence type="ECO:0000256" key="1">
    <source>
        <dbReference type="ARBA" id="ARBA00001946"/>
    </source>
</evidence>
<evidence type="ECO:0000313" key="13">
    <source>
        <dbReference type="EMBL" id="SQB36758.1"/>
    </source>
</evidence>
<dbReference type="PANTHER" id="PTHR43344:SF2">
    <property type="entry name" value="PHOSPHOSERINE PHOSPHATASE"/>
    <property type="match status" value="1"/>
</dbReference>
<comment type="cofactor">
    <cofactor evidence="1">
        <name>Mg(2+)</name>
        <dbReference type="ChEBI" id="CHEBI:18420"/>
    </cofactor>
</comment>
<dbReference type="InterPro" id="IPR006385">
    <property type="entry name" value="HAD_hydro_SerB1"/>
</dbReference>
<evidence type="ECO:0000256" key="2">
    <source>
        <dbReference type="ARBA" id="ARBA00005135"/>
    </source>
</evidence>
<comment type="catalytic activity">
    <reaction evidence="11">
        <text>O-phospho-D-serine + H2O = D-serine + phosphate</text>
        <dbReference type="Rhea" id="RHEA:24873"/>
        <dbReference type="ChEBI" id="CHEBI:15377"/>
        <dbReference type="ChEBI" id="CHEBI:35247"/>
        <dbReference type="ChEBI" id="CHEBI:43474"/>
        <dbReference type="ChEBI" id="CHEBI:58680"/>
        <dbReference type="EC" id="3.1.3.3"/>
    </reaction>
</comment>
<evidence type="ECO:0000256" key="6">
    <source>
        <dbReference type="ARBA" id="ARBA00022723"/>
    </source>
</evidence>
<dbReference type="Pfam" id="PF12710">
    <property type="entry name" value="HAD"/>
    <property type="match status" value="1"/>
</dbReference>
<comment type="catalytic activity">
    <reaction evidence="10">
        <text>O-phospho-L-serine + H2O = L-serine + phosphate</text>
        <dbReference type="Rhea" id="RHEA:21208"/>
        <dbReference type="ChEBI" id="CHEBI:15377"/>
        <dbReference type="ChEBI" id="CHEBI:33384"/>
        <dbReference type="ChEBI" id="CHEBI:43474"/>
        <dbReference type="ChEBI" id="CHEBI:57524"/>
        <dbReference type="EC" id="3.1.3.3"/>
    </reaction>
</comment>
<evidence type="ECO:0000256" key="4">
    <source>
        <dbReference type="ARBA" id="ARBA00012640"/>
    </source>
</evidence>
<dbReference type="NCBIfam" id="TIGR01488">
    <property type="entry name" value="HAD-SF-IB"/>
    <property type="match status" value="1"/>
</dbReference>
<keyword evidence="8" id="KW-0460">Magnesium</keyword>
<dbReference type="AlphaFoldDB" id="A0A239ZNJ2"/>
<evidence type="ECO:0000313" key="12">
    <source>
        <dbReference type="EMBL" id="SDK82618.1"/>
    </source>
</evidence>
<evidence type="ECO:0000313" key="14">
    <source>
        <dbReference type="Proteomes" id="UP000198811"/>
    </source>
</evidence>
<dbReference type="EC" id="3.1.3.3" evidence="4"/>
<dbReference type="SUPFAM" id="SSF56784">
    <property type="entry name" value="HAD-like"/>
    <property type="match status" value="1"/>
</dbReference>
<dbReference type="CDD" id="cd02612">
    <property type="entry name" value="HAD_PGPPase"/>
    <property type="match status" value="1"/>
</dbReference>
<dbReference type="Proteomes" id="UP000198811">
    <property type="component" value="Unassembled WGS sequence"/>
</dbReference>
<dbReference type="InterPro" id="IPR050582">
    <property type="entry name" value="HAD-like_SerB"/>
</dbReference>
<evidence type="ECO:0000313" key="15">
    <source>
        <dbReference type="Proteomes" id="UP000250223"/>
    </source>
</evidence>
<name>A0A239ZNJ2_CLOCO</name>
<dbReference type="STRING" id="1494.SAMN05216497_101120"/>
<keyword evidence="5" id="KW-0028">Amino-acid biosynthesis</keyword>
<dbReference type="GO" id="GO:0005737">
    <property type="term" value="C:cytoplasm"/>
    <property type="evidence" value="ECO:0007669"/>
    <property type="project" value="TreeGrafter"/>
</dbReference>
<dbReference type="NCBIfam" id="TIGR01490">
    <property type="entry name" value="HAD-SF-IB-hyp1"/>
    <property type="match status" value="1"/>
</dbReference>
<comment type="similarity">
    <text evidence="3">Belongs to the HAD-like hydrolase superfamily. SerB family.</text>
</comment>
<reference evidence="12 14" key="1">
    <citation type="submission" date="2016-10" db="EMBL/GenBank/DDBJ databases">
        <authorList>
            <person name="Varghese N."/>
            <person name="Submissions S."/>
        </authorList>
    </citation>
    <scope>NUCLEOTIDE SEQUENCE [LARGE SCALE GENOMIC DNA]</scope>
    <source>
        <strain evidence="12 14">NLAE-zl-C224</strain>
    </source>
</reference>